<evidence type="ECO:0000256" key="3">
    <source>
        <dbReference type="ARBA" id="ARBA00022741"/>
    </source>
</evidence>
<dbReference type="InterPro" id="IPR014017">
    <property type="entry name" value="DNA_helicase_UvrD-like_C"/>
</dbReference>
<sequence length="1140" mass="132073">MSTPKNFDVTQVPLDNKNLIEASAGTGKTYSVAIMVLRLILEKEIRINQILMVTFTKAAVAELEERIRRFVRLAQRYAHKEAIGDDSIKKIVDSVAQEKGMEFVQDKLKSAVINLDETAVLTIHSFCQQTLTEFAFETNQLFNAEMLSDLNPVLEEATQKFWRENITGMDKNLLSNMLNHGLSIASIMDVVKNHMDGKLFYLFDSDKNYDLIENEEKVLEELEAASNILEHSKDILLSNIEDEREELKRICEGHGSAKKTYLSLINDSASFCKQLKKHLKDGTDYPKKIFPEIVRLQEIVNESEEIVNNIAVNSLQNLYKFALQKIIPDVERKKTQFNQMTFDDVITKLYFALNRENTNQAKQKLQQDLIRQLQWKYKAVFIDEFQDTDALQYAIFQKAFENNTILFFIGDPKQSIYAWRKADIETYFEARRNVDRQYSMQTNYRSSKNLVDALNHFFLPEVGFDTFYYETDSENGEESAIEYIPVSTPKGSTKGEMHYGGEAVVPVSVYTDQNKGNIRVQVVKQISDLLNNPEYTIKGRRIKPSDIGILVRSNAEANDIKASLSRVNIPAVTVTDSKVVQSLEAHEMVYILDAILNHSRAKVNRVLTTSFINWTPDEILRLDEDVIIERFRNYLLKWQQSGIYAALTDFIHGFQIQQNLLSAHTENGERIITNLYHLMEVLYRTENRQHFGPAELLDWLKINRNKPESSDDEMIQRVESDEDAVRIVTIHSSKGLEYNIVIAPSLDFAPRSKAQDKDKIIGIRNADGQYISIKRSEADDEMERLYNVQSEQENRRLLYVALTRAVYKCFVYRNTHYKSSSLKTFLDAINLEESQGLIEEIPALENTPKAYRPEKESEQFPLKAKNFQLAHRNWTRTSYSSLAADMEYIKRENYTLKEDEYDDFVFRELTKGAKTGNFIHHIFETIDFADSERWEFAIERAIGRFVPDKKEAYPEKIETFLKQVLQTEITAGKEKFKLSDIPHTELLHEMEFDFPMELFSIKSLEKLIENGVTVKNPEDFPQQIEGIMTGFVDLFFRHNGKFYVLDWKTNYLGPSLEDYNQEAVSQAMTDNNYHLQYLIYSYAVKLYLEHRLGDSFDYERDFGGAIYLFVRGMRNGQNTGIYFSKPSVEQMGLMKEAFGS</sequence>
<evidence type="ECO:0000313" key="19">
    <source>
        <dbReference type="EMBL" id="QAA80724.1"/>
    </source>
</evidence>
<dbReference type="SUPFAM" id="SSF52540">
    <property type="entry name" value="P-loop containing nucleoside triphosphate hydrolases"/>
    <property type="match status" value="1"/>
</dbReference>
<comment type="cofactor">
    <cofactor evidence="15">
        <name>Mg(2+)</name>
        <dbReference type="ChEBI" id="CHEBI:18420"/>
    </cofactor>
    <text evidence="15">Binds 1 Mg(2+) ion per subunit.</text>
</comment>
<dbReference type="GO" id="GO:0005524">
    <property type="term" value="F:ATP binding"/>
    <property type="evidence" value="ECO:0007669"/>
    <property type="project" value="UniProtKB-UniRule"/>
</dbReference>
<evidence type="ECO:0000256" key="15">
    <source>
        <dbReference type="HAMAP-Rule" id="MF_01485"/>
    </source>
</evidence>
<dbReference type="GO" id="GO:0000287">
    <property type="term" value="F:magnesium ion binding"/>
    <property type="evidence" value="ECO:0007669"/>
    <property type="project" value="UniProtKB-UniRule"/>
</dbReference>
<evidence type="ECO:0000256" key="5">
    <source>
        <dbReference type="ARBA" id="ARBA00022801"/>
    </source>
</evidence>
<keyword evidence="9 15" id="KW-0460">Magnesium</keyword>
<feature type="binding site" evidence="16">
    <location>
        <begin position="22"/>
        <end position="29"/>
    </location>
    <ligand>
        <name>ATP</name>
        <dbReference type="ChEBI" id="CHEBI:30616"/>
    </ligand>
</feature>
<feature type="region of interest" description="DNA-binding and helicase activity, interacts with RecC" evidence="15">
    <location>
        <begin position="1"/>
        <end position="847"/>
    </location>
</feature>
<proteinExistence type="inferred from homology"/>
<evidence type="ECO:0000256" key="8">
    <source>
        <dbReference type="ARBA" id="ARBA00022840"/>
    </source>
</evidence>
<dbReference type="GO" id="GO:0000724">
    <property type="term" value="P:double-strand break repair via homologous recombination"/>
    <property type="evidence" value="ECO:0007669"/>
    <property type="project" value="UniProtKB-UniRule"/>
</dbReference>
<keyword evidence="8 15" id="KW-0067">ATP-binding</keyword>
<evidence type="ECO:0000256" key="1">
    <source>
        <dbReference type="ARBA" id="ARBA00022722"/>
    </source>
</evidence>
<evidence type="ECO:0000256" key="10">
    <source>
        <dbReference type="ARBA" id="ARBA00023125"/>
    </source>
</evidence>
<dbReference type="GO" id="GO:0016887">
    <property type="term" value="F:ATP hydrolysis activity"/>
    <property type="evidence" value="ECO:0007669"/>
    <property type="project" value="RHEA"/>
</dbReference>
<dbReference type="Gene3D" id="3.40.50.300">
    <property type="entry name" value="P-loop containing nucleotide triphosphate hydrolases"/>
    <property type="match status" value="2"/>
</dbReference>
<dbReference type="PROSITE" id="PS51217">
    <property type="entry name" value="UVRD_HELICASE_CTER"/>
    <property type="match status" value="1"/>
</dbReference>
<evidence type="ECO:0000256" key="11">
    <source>
        <dbReference type="ARBA" id="ARBA00023204"/>
    </source>
</evidence>
<feature type="active site" description="For nuclease activity" evidence="15">
    <location>
        <position position="1046"/>
    </location>
</feature>
<dbReference type="AlphaFoldDB" id="A0A410G0C4"/>
<dbReference type="NCBIfam" id="TIGR00609">
    <property type="entry name" value="recB"/>
    <property type="match status" value="1"/>
</dbReference>
<feature type="domain" description="UvrD-like helicase C-terminal" evidence="18">
    <location>
        <begin position="474"/>
        <end position="735"/>
    </location>
</feature>
<comment type="catalytic activity">
    <reaction evidence="14 15">
        <text>ATP + H2O = ADP + phosphate + H(+)</text>
        <dbReference type="Rhea" id="RHEA:13065"/>
        <dbReference type="ChEBI" id="CHEBI:15377"/>
        <dbReference type="ChEBI" id="CHEBI:15378"/>
        <dbReference type="ChEBI" id="CHEBI:30616"/>
        <dbReference type="ChEBI" id="CHEBI:43474"/>
        <dbReference type="ChEBI" id="CHEBI:456216"/>
        <dbReference type="EC" id="5.6.2.4"/>
    </reaction>
</comment>
<dbReference type="InterPro" id="IPR014016">
    <property type="entry name" value="UvrD-like_ATP-bd"/>
</dbReference>
<keyword evidence="6 15" id="KW-0347">Helicase</keyword>
<evidence type="ECO:0000259" key="18">
    <source>
        <dbReference type="PROSITE" id="PS51217"/>
    </source>
</evidence>
<dbReference type="PANTHER" id="PTHR11070">
    <property type="entry name" value="UVRD / RECB / PCRA DNA HELICASE FAMILY MEMBER"/>
    <property type="match status" value="1"/>
</dbReference>
<keyword evidence="12 15" id="KW-0413">Isomerase</keyword>
<comment type="similarity">
    <text evidence="15">Belongs to the helicase family. UvrD subfamily.</text>
</comment>
<dbReference type="GO" id="GO:0008854">
    <property type="term" value="F:exodeoxyribonuclease V activity"/>
    <property type="evidence" value="ECO:0007669"/>
    <property type="project" value="UniProtKB-EC"/>
</dbReference>
<keyword evidence="10 15" id="KW-0238">DNA-binding</keyword>
<comment type="catalytic activity">
    <reaction evidence="15">
        <text>Exonucleolytic cleavage (in the presence of ATP) in either 5'- to 3'- or 3'- to 5'-direction to yield 5'-phosphooligonucleotides.</text>
        <dbReference type="EC" id="3.1.11.5"/>
    </reaction>
</comment>
<keyword evidence="3 15" id="KW-0547">Nucleotide-binding</keyword>
<evidence type="ECO:0000256" key="6">
    <source>
        <dbReference type="ARBA" id="ARBA00022806"/>
    </source>
</evidence>
<gene>
    <name evidence="15 19" type="primary">recB</name>
    <name evidence="19" type="ORF">EI546_02820</name>
</gene>
<dbReference type="Proteomes" id="UP000285517">
    <property type="component" value="Chromosome"/>
</dbReference>
<evidence type="ECO:0000256" key="4">
    <source>
        <dbReference type="ARBA" id="ARBA00022763"/>
    </source>
</evidence>
<dbReference type="InterPro" id="IPR004586">
    <property type="entry name" value="RecB"/>
</dbReference>
<dbReference type="GO" id="GO:0043138">
    <property type="term" value="F:3'-5' DNA helicase activity"/>
    <property type="evidence" value="ECO:0007669"/>
    <property type="project" value="UniProtKB-UniRule"/>
</dbReference>
<keyword evidence="5 15" id="KW-0378">Hydrolase</keyword>
<evidence type="ECO:0000256" key="9">
    <source>
        <dbReference type="ARBA" id="ARBA00022842"/>
    </source>
</evidence>
<protein>
    <recommendedName>
        <fullName evidence="15">RecBCD enzyme subunit RecB</fullName>
        <ecNumber evidence="15">3.1.11.5</ecNumber>
        <ecNumber evidence="15">5.6.2.4</ecNumber>
    </recommendedName>
    <alternativeName>
        <fullName evidence="15">DNA 3'-5' helicase subunit RecB</fullName>
    </alternativeName>
    <alternativeName>
        <fullName evidence="15">Exonuclease V subunit RecB</fullName>
        <shortName evidence="15">ExoV subunit RecB</shortName>
    </alternativeName>
    <alternativeName>
        <fullName evidence="15">Helicase/nuclease RecBCD subunit RecB</fullName>
    </alternativeName>
</protein>
<dbReference type="SUPFAM" id="SSF52980">
    <property type="entry name" value="Restriction endonuclease-like"/>
    <property type="match status" value="1"/>
</dbReference>
<feature type="domain" description="UvrD-like helicase ATP-binding" evidence="17">
    <location>
        <begin position="1"/>
        <end position="447"/>
    </location>
</feature>
<dbReference type="Gene3D" id="3.90.320.10">
    <property type="match status" value="1"/>
</dbReference>
<keyword evidence="20" id="KW-1185">Reference proteome</keyword>
<dbReference type="GO" id="GO:0005829">
    <property type="term" value="C:cytosol"/>
    <property type="evidence" value="ECO:0007669"/>
    <property type="project" value="TreeGrafter"/>
</dbReference>
<dbReference type="Pfam" id="PF13361">
    <property type="entry name" value="UvrD_C"/>
    <property type="match status" value="1"/>
</dbReference>
<dbReference type="EC" id="5.6.2.4" evidence="15"/>
<dbReference type="PANTHER" id="PTHR11070:SF23">
    <property type="entry name" value="RECBCD ENZYME SUBUNIT RECB"/>
    <property type="match status" value="1"/>
</dbReference>
<reference evidence="19 20" key="1">
    <citation type="submission" date="2019-01" db="EMBL/GenBank/DDBJ databases">
        <title>Complete genome sequencing of Aequorivita sp. H23M31.</title>
        <authorList>
            <person name="Bae J.-W."/>
        </authorList>
    </citation>
    <scope>NUCLEOTIDE SEQUENCE [LARGE SCALE GENOMIC DNA]</scope>
    <source>
        <strain evidence="19 20">H23M31</strain>
    </source>
</reference>
<dbReference type="RefSeq" id="WP_128249120.1">
    <property type="nucleotide sequence ID" value="NZ_CP034951.1"/>
</dbReference>
<dbReference type="EC" id="3.1.11.5" evidence="15"/>
<evidence type="ECO:0000256" key="16">
    <source>
        <dbReference type="PROSITE-ProRule" id="PRU00560"/>
    </source>
</evidence>
<dbReference type="InterPro" id="IPR027417">
    <property type="entry name" value="P-loop_NTPase"/>
</dbReference>
<comment type="miscellaneous">
    <text evidence="15">In the RecBCD complex, RecB has a slow 3'-5' helicase, an exonuclease activity and loads RecA onto ssDNA, RecD has a fast 5'-3' helicase activity, while RecC stimulates the ATPase and processivity of the RecB helicase and contributes to recognition of the Chi site.</text>
</comment>
<dbReference type="HAMAP" id="MF_01485">
    <property type="entry name" value="RecB"/>
    <property type="match status" value="1"/>
</dbReference>
<dbReference type="Pfam" id="PF00580">
    <property type="entry name" value="UvrD-helicase"/>
    <property type="match status" value="1"/>
</dbReference>
<dbReference type="Gene3D" id="1.10.486.10">
    <property type="entry name" value="PCRA, domain 4"/>
    <property type="match status" value="1"/>
</dbReference>
<keyword evidence="7 15" id="KW-0269">Exonuclease</keyword>
<dbReference type="GO" id="GO:0003677">
    <property type="term" value="F:DNA binding"/>
    <property type="evidence" value="ECO:0007669"/>
    <property type="project" value="UniProtKB-UniRule"/>
</dbReference>
<feature type="binding site" evidence="15">
    <location>
        <position position="920"/>
    </location>
    <ligand>
        <name>Mg(2+)</name>
        <dbReference type="ChEBI" id="CHEBI:18420"/>
    </ligand>
</feature>
<dbReference type="EMBL" id="CP034951">
    <property type="protein sequence ID" value="QAA80724.1"/>
    <property type="molecule type" value="Genomic_DNA"/>
</dbReference>
<dbReference type="GO" id="GO:0009338">
    <property type="term" value="C:exodeoxyribonuclease V complex"/>
    <property type="evidence" value="ECO:0007669"/>
    <property type="project" value="TreeGrafter"/>
</dbReference>
<organism evidence="19 20">
    <name type="scientific">Aequorivita ciconiae</name>
    <dbReference type="NCBI Taxonomy" id="2494375"/>
    <lineage>
        <taxon>Bacteria</taxon>
        <taxon>Pseudomonadati</taxon>
        <taxon>Bacteroidota</taxon>
        <taxon>Flavobacteriia</taxon>
        <taxon>Flavobacteriales</taxon>
        <taxon>Flavobacteriaceae</taxon>
        <taxon>Aequorivita</taxon>
    </lineage>
</organism>
<keyword evidence="4 15" id="KW-0227">DNA damage</keyword>
<dbReference type="KEGG" id="aev:EI546_02820"/>
<dbReference type="Gene3D" id="1.10.3170.10">
    <property type="entry name" value="Recbcd, chain B, domain 2"/>
    <property type="match status" value="1"/>
</dbReference>
<dbReference type="CDD" id="cd22352">
    <property type="entry name" value="RecB_C-like"/>
    <property type="match status" value="1"/>
</dbReference>
<evidence type="ECO:0000313" key="20">
    <source>
        <dbReference type="Proteomes" id="UP000285517"/>
    </source>
</evidence>
<dbReference type="PROSITE" id="PS51198">
    <property type="entry name" value="UVRD_HELICASE_ATP_BIND"/>
    <property type="match status" value="1"/>
</dbReference>
<comment type="subunit">
    <text evidence="15">Heterotrimer of RecB, RecC and RecD. All subunits contribute to DNA-binding. Interacts with RecA.</text>
</comment>
<dbReference type="InterPro" id="IPR000212">
    <property type="entry name" value="DNA_helicase_UvrD/REP"/>
</dbReference>
<comment type="domain">
    <text evidence="15">The C-terminal domain has nuclease activity and interacts with RecD. It interacts with RecA, facilitating its loading onto ssDNA.</text>
</comment>
<dbReference type="InterPro" id="IPR011335">
    <property type="entry name" value="Restrct_endonuc-II-like"/>
</dbReference>
<evidence type="ECO:0000256" key="7">
    <source>
        <dbReference type="ARBA" id="ARBA00022839"/>
    </source>
</evidence>
<feature type="binding site" evidence="15">
    <location>
        <position position="1046"/>
    </location>
    <ligand>
        <name>Mg(2+)</name>
        <dbReference type="ChEBI" id="CHEBI:18420"/>
    </ligand>
</feature>
<name>A0A410G0C4_9FLAO</name>
<comment type="catalytic activity">
    <reaction evidence="13 15">
        <text>Couples ATP hydrolysis with the unwinding of duplex DNA by translocating in the 3'-5' direction.</text>
        <dbReference type="EC" id="5.6.2.4"/>
    </reaction>
</comment>
<feature type="binding site" evidence="15">
    <location>
        <position position="1033"/>
    </location>
    <ligand>
        <name>Mg(2+)</name>
        <dbReference type="ChEBI" id="CHEBI:18420"/>
    </ligand>
</feature>
<comment type="function">
    <text evidence="15">A helicase/nuclease that prepares dsDNA breaks (DSB) for recombinational DNA repair. Binds to DSBs and unwinds DNA via a highly rapid and processive ATP-dependent bidirectional helicase activity. Unwinds dsDNA until it encounters a Chi (crossover hotspot instigator) sequence from the 3' direction. Cuts ssDNA a few nucleotides 3' to the Chi site. The properties and activities of the enzyme are changed at Chi. The Chi-altered holoenzyme produces a long 3'-ssDNA overhang and facilitates RecA-binding to the ssDNA for homologous DNA recombination and repair. Holoenzyme degrades any linearized DNA that is unable to undergo homologous recombination. In the holoenzyme this subunit contributes ATPase, 3'-5' helicase, exonuclease activity and loads RecA onto ssDNA.</text>
</comment>
<dbReference type="InterPro" id="IPR011604">
    <property type="entry name" value="PDDEXK-like_dom_sf"/>
</dbReference>
<keyword evidence="2 15" id="KW-0479">Metal-binding</keyword>
<evidence type="ECO:0000259" key="17">
    <source>
        <dbReference type="PROSITE" id="PS51198"/>
    </source>
</evidence>
<evidence type="ECO:0000256" key="2">
    <source>
        <dbReference type="ARBA" id="ARBA00022723"/>
    </source>
</evidence>
<evidence type="ECO:0000256" key="12">
    <source>
        <dbReference type="ARBA" id="ARBA00023235"/>
    </source>
</evidence>
<accession>A0A410G0C4</accession>
<keyword evidence="1 15" id="KW-0540">Nuclease</keyword>
<evidence type="ECO:0000256" key="13">
    <source>
        <dbReference type="ARBA" id="ARBA00034617"/>
    </source>
</evidence>
<keyword evidence="11 15" id="KW-0234">DNA repair</keyword>
<dbReference type="OrthoDB" id="9810135at2"/>
<comment type="domain">
    <text evidence="15">The N-terminal DNA-binding domain is a ssDNA-dependent ATPase and has ATP-dependent 3'-5' helicase function. This domain interacts with RecC.</text>
</comment>
<feature type="region of interest" description="Nuclease activity, interacts with RecD and RecA" evidence="15">
    <location>
        <begin position="873"/>
        <end position="1140"/>
    </location>
</feature>
<evidence type="ECO:0000256" key="14">
    <source>
        <dbReference type="ARBA" id="ARBA00048988"/>
    </source>
</evidence>